<evidence type="ECO:0000313" key="2">
    <source>
        <dbReference type="EMBL" id="GGN52233.1"/>
    </source>
</evidence>
<protein>
    <submittedName>
        <fullName evidence="2">Uncharacterized protein</fullName>
    </submittedName>
</protein>
<accession>A0ABQ2JNC2</accession>
<evidence type="ECO:0000313" key="3">
    <source>
        <dbReference type="Proteomes" id="UP000600080"/>
    </source>
</evidence>
<keyword evidence="3" id="KW-1185">Reference proteome</keyword>
<name>A0ABQ2JNC2_9ACTN</name>
<gene>
    <name evidence="2" type="ORF">GCM10012285_43170</name>
</gene>
<organism evidence="2 3">
    <name type="scientific">Streptomyces kronopolitis</name>
    <dbReference type="NCBI Taxonomy" id="1612435"/>
    <lineage>
        <taxon>Bacteria</taxon>
        <taxon>Bacillati</taxon>
        <taxon>Actinomycetota</taxon>
        <taxon>Actinomycetes</taxon>
        <taxon>Kitasatosporales</taxon>
        <taxon>Streptomycetaceae</taxon>
        <taxon>Streptomyces</taxon>
    </lineage>
</organism>
<dbReference type="EMBL" id="BMND01000019">
    <property type="protein sequence ID" value="GGN52233.1"/>
    <property type="molecule type" value="Genomic_DNA"/>
</dbReference>
<dbReference type="Proteomes" id="UP000600080">
    <property type="component" value="Unassembled WGS sequence"/>
</dbReference>
<feature type="compositionally biased region" description="Basic and acidic residues" evidence="1">
    <location>
        <begin position="22"/>
        <end position="32"/>
    </location>
</feature>
<feature type="compositionally biased region" description="Basic and acidic residues" evidence="1">
    <location>
        <begin position="1"/>
        <end position="14"/>
    </location>
</feature>
<proteinExistence type="predicted"/>
<reference evidence="3" key="1">
    <citation type="journal article" date="2019" name="Int. J. Syst. Evol. Microbiol.">
        <title>The Global Catalogue of Microorganisms (GCM) 10K type strain sequencing project: providing services to taxonomists for standard genome sequencing and annotation.</title>
        <authorList>
            <consortium name="The Broad Institute Genomics Platform"/>
            <consortium name="The Broad Institute Genome Sequencing Center for Infectious Disease"/>
            <person name="Wu L."/>
            <person name="Ma J."/>
        </authorList>
    </citation>
    <scope>NUCLEOTIDE SEQUENCE [LARGE SCALE GENOMIC DNA]</scope>
    <source>
        <strain evidence="3">CGMCC 4.7323</strain>
    </source>
</reference>
<sequence length="60" mass="6653">MPHLVEGDLFRADGDAEDRDDGQDGHRGDQPREAQGLPSPWWHRGRGGRCFGGTVNQHDS</sequence>
<comment type="caution">
    <text evidence="2">The sequence shown here is derived from an EMBL/GenBank/DDBJ whole genome shotgun (WGS) entry which is preliminary data.</text>
</comment>
<evidence type="ECO:0000256" key="1">
    <source>
        <dbReference type="SAM" id="MobiDB-lite"/>
    </source>
</evidence>
<feature type="region of interest" description="Disordered" evidence="1">
    <location>
        <begin position="1"/>
        <end position="60"/>
    </location>
</feature>